<dbReference type="PANTHER" id="PTHR30471:SF3">
    <property type="entry name" value="UPF0758 PROTEIN YEES-RELATED"/>
    <property type="match status" value="1"/>
</dbReference>
<evidence type="ECO:0000256" key="2">
    <source>
        <dbReference type="ARBA" id="ARBA00022723"/>
    </source>
</evidence>
<dbReference type="EMBL" id="JH594606">
    <property type="protein sequence ID" value="EHQ02254.1"/>
    <property type="molecule type" value="Genomic_DNA"/>
</dbReference>
<dbReference type="STRING" id="865937.Gilli_1607"/>
<keyword evidence="5" id="KW-0482">Metalloprotease</keyword>
<dbReference type="InterPro" id="IPR025657">
    <property type="entry name" value="RadC_JAB"/>
</dbReference>
<keyword evidence="4" id="KW-0862">Zinc</keyword>
<evidence type="ECO:0000259" key="7">
    <source>
        <dbReference type="PROSITE" id="PS50249"/>
    </source>
</evidence>
<dbReference type="InterPro" id="IPR001405">
    <property type="entry name" value="UPF0758"/>
</dbReference>
<protein>
    <submittedName>
        <fullName evidence="8">DNA repair protein RadC</fullName>
    </submittedName>
</protein>
<sequence>MALERAPLSIKNWASGDRPREKLLQKGKLALTDAELIAILIGSGNRNESAVELSQRILSLHRNNLSQLGKLSVQQLMTFKGIGEAKAISIIAAMELGRRRRTEEALEQVKITSSNSVYELLQPIIGELAHEEFWILYLNNANKIIEQFQISKGGITGTLVDVRITLRRALELGAISLILAHNHPSGNLNPSEADKQLTTKLKTAAESLDIKVLDHLIVTEKSYFSFADEGLL</sequence>
<dbReference type="RefSeq" id="WP_006988566.1">
    <property type="nucleotide sequence ID" value="NZ_JH594606.1"/>
</dbReference>
<dbReference type="Proteomes" id="UP000003844">
    <property type="component" value="Unassembled WGS sequence"/>
</dbReference>
<dbReference type="InterPro" id="IPR037518">
    <property type="entry name" value="MPN"/>
</dbReference>
<comment type="similarity">
    <text evidence="6">Belongs to the UPF0758 family.</text>
</comment>
<dbReference type="InterPro" id="IPR046778">
    <property type="entry name" value="UPF0758_N"/>
</dbReference>
<keyword evidence="2" id="KW-0479">Metal-binding</keyword>
<proteinExistence type="inferred from homology"/>
<dbReference type="OrthoDB" id="9804482at2"/>
<dbReference type="InterPro" id="IPR010994">
    <property type="entry name" value="RuvA_2-like"/>
</dbReference>
<feature type="domain" description="MPN" evidence="7">
    <location>
        <begin position="110"/>
        <end position="232"/>
    </location>
</feature>
<dbReference type="Gene3D" id="3.40.140.10">
    <property type="entry name" value="Cytidine Deaminase, domain 2"/>
    <property type="match status" value="1"/>
</dbReference>
<accession>H2BYV2</accession>
<evidence type="ECO:0000256" key="4">
    <source>
        <dbReference type="ARBA" id="ARBA00022833"/>
    </source>
</evidence>
<dbReference type="CDD" id="cd08071">
    <property type="entry name" value="MPN_DUF2466"/>
    <property type="match status" value="1"/>
</dbReference>
<dbReference type="Pfam" id="PF04002">
    <property type="entry name" value="RadC"/>
    <property type="match status" value="1"/>
</dbReference>
<dbReference type="AlphaFoldDB" id="H2BYV2"/>
<evidence type="ECO:0000256" key="3">
    <source>
        <dbReference type="ARBA" id="ARBA00022801"/>
    </source>
</evidence>
<keyword evidence="9" id="KW-1185">Reference proteome</keyword>
<evidence type="ECO:0000256" key="5">
    <source>
        <dbReference type="ARBA" id="ARBA00023049"/>
    </source>
</evidence>
<keyword evidence="3" id="KW-0378">Hydrolase</keyword>
<dbReference type="HOGENOM" id="CLU_073529_0_2_10"/>
<evidence type="ECO:0000313" key="8">
    <source>
        <dbReference type="EMBL" id="EHQ02254.1"/>
    </source>
</evidence>
<dbReference type="NCBIfam" id="NF000642">
    <property type="entry name" value="PRK00024.1"/>
    <property type="match status" value="1"/>
</dbReference>
<keyword evidence="1" id="KW-0645">Protease</keyword>
<evidence type="ECO:0000256" key="6">
    <source>
        <dbReference type="RuleBase" id="RU003797"/>
    </source>
</evidence>
<dbReference type="NCBIfam" id="TIGR00608">
    <property type="entry name" value="radc"/>
    <property type="match status" value="1"/>
</dbReference>
<dbReference type="GO" id="GO:0008237">
    <property type="term" value="F:metallopeptidase activity"/>
    <property type="evidence" value="ECO:0007669"/>
    <property type="project" value="UniProtKB-KW"/>
</dbReference>
<dbReference type="GO" id="GO:0006508">
    <property type="term" value="P:proteolysis"/>
    <property type="evidence" value="ECO:0007669"/>
    <property type="project" value="UniProtKB-KW"/>
</dbReference>
<dbReference type="eggNOG" id="COG2003">
    <property type="taxonomic scope" value="Bacteria"/>
</dbReference>
<name>H2BYV2_GILLR</name>
<evidence type="ECO:0000313" key="9">
    <source>
        <dbReference type="Proteomes" id="UP000003844"/>
    </source>
</evidence>
<dbReference type="PROSITE" id="PS50249">
    <property type="entry name" value="MPN"/>
    <property type="match status" value="1"/>
</dbReference>
<dbReference type="Pfam" id="PF20582">
    <property type="entry name" value="UPF0758_N"/>
    <property type="match status" value="1"/>
</dbReference>
<dbReference type="GO" id="GO:0046872">
    <property type="term" value="F:metal ion binding"/>
    <property type="evidence" value="ECO:0007669"/>
    <property type="project" value="UniProtKB-KW"/>
</dbReference>
<dbReference type="PANTHER" id="PTHR30471">
    <property type="entry name" value="DNA REPAIR PROTEIN RADC"/>
    <property type="match status" value="1"/>
</dbReference>
<dbReference type="InterPro" id="IPR020891">
    <property type="entry name" value="UPF0758_CS"/>
</dbReference>
<dbReference type="SUPFAM" id="SSF47781">
    <property type="entry name" value="RuvA domain 2-like"/>
    <property type="match status" value="1"/>
</dbReference>
<organism evidence="8 9">
    <name type="scientific">Gillisia limnaea (strain DSM 15749 / LMG 21470 / R-8282)</name>
    <dbReference type="NCBI Taxonomy" id="865937"/>
    <lineage>
        <taxon>Bacteria</taxon>
        <taxon>Pseudomonadati</taxon>
        <taxon>Bacteroidota</taxon>
        <taxon>Flavobacteriia</taxon>
        <taxon>Flavobacteriales</taxon>
        <taxon>Flavobacteriaceae</taxon>
        <taxon>Gillisia</taxon>
    </lineage>
</organism>
<dbReference type="PROSITE" id="PS01302">
    <property type="entry name" value="UPF0758"/>
    <property type="match status" value="1"/>
</dbReference>
<gene>
    <name evidence="8" type="ORF">Gilli_1607</name>
</gene>
<evidence type="ECO:0000256" key="1">
    <source>
        <dbReference type="ARBA" id="ARBA00022670"/>
    </source>
</evidence>
<reference evidence="9" key="1">
    <citation type="journal article" date="2012" name="Stand. Genomic Sci.">
        <title>Genome sequence of the Antarctic rhodopsins-containing flavobacterium Gillisia limnaea type strain (R-8282(T)).</title>
        <authorList>
            <person name="Riedel T."/>
            <person name="Held B."/>
            <person name="Nolan M."/>
            <person name="Lucas S."/>
            <person name="Lapidus A."/>
            <person name="Tice H."/>
            <person name="Del Rio T.G."/>
            <person name="Cheng J.F."/>
            <person name="Han C."/>
            <person name="Tapia R."/>
            <person name="Goodwin L.A."/>
            <person name="Pitluck S."/>
            <person name="Liolios K."/>
            <person name="Mavromatis K."/>
            <person name="Pagani I."/>
            <person name="Ivanova N."/>
            <person name="Mikhailova N."/>
            <person name="Pati A."/>
            <person name="Chen A."/>
            <person name="Palaniappan K."/>
            <person name="Land M."/>
            <person name="Rohde M."/>
            <person name="Tindall B.J."/>
            <person name="Detter J.C."/>
            <person name="Goker M."/>
            <person name="Bristow J."/>
            <person name="Eisen J.A."/>
            <person name="Markowitz V."/>
            <person name="Hugenholtz P."/>
            <person name="Kyrpides N.C."/>
            <person name="Klenk H.P."/>
            <person name="Woyke T."/>
        </authorList>
    </citation>
    <scope>NUCLEOTIDE SEQUENCE [LARGE SCALE GENOMIC DNA]</scope>
    <source>
        <strain evidence="9">DSM 15749 / LMG 21470 / R-8282</strain>
    </source>
</reference>